<keyword evidence="3" id="KW-0732">Signal</keyword>
<dbReference type="InterPro" id="IPR011050">
    <property type="entry name" value="Pectin_lyase_fold/virulence"/>
</dbReference>
<dbReference type="InterPro" id="IPR050909">
    <property type="entry name" value="Bact_Autotransporter_VF"/>
</dbReference>
<dbReference type="Pfam" id="PF13018">
    <property type="entry name" value="ESPR"/>
    <property type="match status" value="1"/>
</dbReference>
<dbReference type="PANTHER" id="PTHR12338">
    <property type="entry name" value="AUTOTRANSPORTER"/>
    <property type="match status" value="1"/>
</dbReference>
<dbReference type="SMART" id="SM00912">
    <property type="entry name" value="Haemagg_act"/>
    <property type="match status" value="1"/>
</dbReference>
<evidence type="ECO:0000256" key="4">
    <source>
        <dbReference type="SAM" id="MobiDB-lite"/>
    </source>
</evidence>
<dbReference type="InterPro" id="IPR012334">
    <property type="entry name" value="Pectin_lyas_fold"/>
</dbReference>
<dbReference type="EMBL" id="AY497552">
    <property type="protein sequence ID" value="AAS77300.1"/>
    <property type="molecule type" value="Genomic_DNA"/>
</dbReference>
<dbReference type="InterPro" id="IPR024973">
    <property type="entry name" value="ESPR"/>
</dbReference>
<evidence type="ECO:0000256" key="1">
    <source>
        <dbReference type="ARBA" id="ARBA00004613"/>
    </source>
</evidence>
<dbReference type="NCBIfam" id="TIGR01901">
    <property type="entry name" value="adhes_NPXG"/>
    <property type="match status" value="1"/>
</dbReference>
<dbReference type="PANTHER" id="PTHR12338:SF5">
    <property type="entry name" value="ANTIGEN 43-RELATED"/>
    <property type="match status" value="1"/>
</dbReference>
<evidence type="ECO:0000313" key="6">
    <source>
        <dbReference type="EMBL" id="AAS77300.1"/>
    </source>
</evidence>
<gene>
    <name evidence="6" type="primary">hmw2A</name>
</gene>
<comment type="subcellular location">
    <subcellularLocation>
        <location evidence="1">Secreted</location>
    </subcellularLocation>
</comment>
<dbReference type="InterPro" id="IPR008638">
    <property type="entry name" value="FhaB/CdiA-like_TPS"/>
</dbReference>
<dbReference type="SUPFAM" id="SSF51126">
    <property type="entry name" value="Pectin lyase-like"/>
    <property type="match status" value="1"/>
</dbReference>
<keyword evidence="2" id="KW-0964">Secreted</keyword>
<accession>Q6H1A0</accession>
<sequence>MNKIYRLKFSKRLNALVAVSELTRGCDHSTEKGSEKPVRTKVRHLALKPLSAILLSLGMASIPQSVLASGLQGMSVVHGTATMQVDGNKTTIRNSVNAIINWKQFNIDQNEMVQFLQESSNSAVFNRVTSDQISQLKGILDSNGQVFLINPNGITIGKDAIINTNGFTASTLDISNENIKARNFTLEQTKDKALAEIVNHGLITVGKDGSVNLIGGKVKNEGVISVNGGSISLLAGQKITISDIINPTITYSIAAPENEAINLGDIFAKGGNINVRAATIRNKGKLSADSVSKDKSGNIVLSAKEGEAEIGGVISAQNQQAKGGKLMITGDKVTLKTGAVIDLSGKEGGETYLGGDERGEGKNGIQLAKKTSLEKGSTINVSGKEKGGRAIVWGDIALINGNINAQGSDIAKTGGFVETSGHDLSIGDDVIVDAKEWLLDPDDVSIETLTSGRNNTGENQGYTTGDGTKESPKGNSISKPTLTNSTLEQILRRGSYVNITANNRIYVNSSINLSNGSLTLHTKRDGVKINGDITSNENGNLTIKAGSWVDVHKNITLGTGFLNIVAGDSVAFEREGDKARNATDAQITAQGTITVNKDDKQFRFNNVSINGTGKGLKFIANQNNFTHKFDGEINISGIVTINQTTKKDVKYWNASKDSYWNVSSLTLNTVQKFTFIKFVDSGSNSQDLRSSRRSFAGVHFNGIGGKTNFNIGANAKALFKLKPNAATDPKKELPITFNANITATGNSDSSVMFDIHANLTSRAAGINMDSINITGGLDFSITSHNRNSNAFEIKKDLTINATGSNFSLKQTKDSFYNEYSKHAINSSHNLTILGGNVTLGGENSSSSITGNINITNKANVTLQADTSNSNTGLKKRTLTLGNISVEGNLSLTGANANIVGNLSIAEDSTFKGEASDNLNITGTFTNNGTANINIKQGVVKLQGDIINKGGLNITTNASGTQKTIINGNITNEKGDLNIKNIKADAEIQIGGNISQKEGNLTISSDKVNITNQITIKAGVEGGRSDSSEAENANLTIQTKELKLAGDLNISGFNKAEITAKNGSDLTIGNASGGNADAKKVTFDKVKDSKISTDGHNVTLNSEVKTSNGSSNAGNDNSTGLTISAKDVTVNNNVTSHKTINISAAAGNVTTKEGTTINATTGSVEVTAQNGTIKGNITSQNVTVTATENLVTTENAVINATSGTVNISTKTGDIKGGIESTSGNVNITASGNTLKVSNITGQDVTVTADAGALTTTAGSTISATTGNANITTKTGDINGKVESSSGSVTLVATGATLAVGNISGNTVTITADSGKLTSTVGSTINGTNSVTTSSQSGDIEGTISGNTVNVTASTGDLTIGNSAKVEAKNGAATLTAESGKLTTQTGSSITSSNGQTTLTAKDSSIAGNINAANVTLNTTGTLTTTGDSKINATSGTLTINAKDAKLDGAASGDRTVVNATNASGSGNVTAKTSSSVNITGDLNTINGLNIISENGRNTVRLRGKEIDVKYIQPGVASVEEVIEAKRVLEKVKDLSDEERETLAKLGVSAVRFVEPNNAITVNTQNEFTTKPSSQVTISEGKACFSSGNGARVCTNVADDGQQ</sequence>
<reference evidence="6" key="1">
    <citation type="journal article" date="2004" name="J. Bacteriol.">
        <title>Evolutionary and functional relationships among the nontypeable Haemophilus influenzae HMW family of adhesins.</title>
        <authorList>
            <person name="Buscher A.Z."/>
            <person name="Burmeister K."/>
            <person name="Barenkamp S.J."/>
            <person name="St Geme J.W. 3rd"/>
        </authorList>
    </citation>
    <scope>NUCLEOTIDE SEQUENCE</scope>
    <source>
        <strain evidence="6">Nontypeable strain 5</strain>
    </source>
</reference>
<name>Q6H1A0_HAEIF</name>
<evidence type="ECO:0000259" key="5">
    <source>
        <dbReference type="SMART" id="SM00912"/>
    </source>
</evidence>
<evidence type="ECO:0000256" key="3">
    <source>
        <dbReference type="ARBA" id="ARBA00022729"/>
    </source>
</evidence>
<evidence type="ECO:0000256" key="2">
    <source>
        <dbReference type="ARBA" id="ARBA00022525"/>
    </source>
</evidence>
<feature type="non-terminal residue" evidence="6">
    <location>
        <position position="1601"/>
    </location>
</feature>
<organism evidence="6">
    <name type="scientific">Haemophilus influenzae</name>
    <dbReference type="NCBI Taxonomy" id="727"/>
    <lineage>
        <taxon>Bacteria</taxon>
        <taxon>Pseudomonadati</taxon>
        <taxon>Pseudomonadota</taxon>
        <taxon>Gammaproteobacteria</taxon>
        <taxon>Pasteurellales</taxon>
        <taxon>Pasteurellaceae</taxon>
        <taxon>Haemophilus</taxon>
    </lineage>
</organism>
<dbReference type="Gene3D" id="2.160.20.10">
    <property type="entry name" value="Single-stranded right-handed beta-helix, Pectin lyase-like"/>
    <property type="match status" value="1"/>
</dbReference>
<dbReference type="Pfam" id="PF05860">
    <property type="entry name" value="TPS"/>
    <property type="match status" value="1"/>
</dbReference>
<feature type="domain" description="Filamentous haemagglutinin FhaB/tRNA nuclease CdiA-like TPS" evidence="5">
    <location>
        <begin position="68"/>
        <end position="178"/>
    </location>
</feature>
<protein>
    <submittedName>
        <fullName evidence="6">Adhesin</fullName>
    </submittedName>
</protein>
<feature type="region of interest" description="Disordered" evidence="4">
    <location>
        <begin position="447"/>
        <end position="481"/>
    </location>
</feature>
<proteinExistence type="predicted"/>
<feature type="compositionally biased region" description="Polar residues" evidence="4">
    <location>
        <begin position="447"/>
        <end position="466"/>
    </location>
</feature>
<dbReference type="GO" id="GO:0005576">
    <property type="term" value="C:extracellular region"/>
    <property type="evidence" value="ECO:0007669"/>
    <property type="project" value="UniProtKB-SubCell"/>
</dbReference>